<dbReference type="AlphaFoldDB" id="A0A3P6E9U4"/>
<protein>
    <submittedName>
        <fullName evidence="2">Uncharacterized protein</fullName>
    </submittedName>
</protein>
<feature type="transmembrane region" description="Helical" evidence="1">
    <location>
        <begin position="26"/>
        <end position="43"/>
    </location>
</feature>
<evidence type="ECO:0000256" key="1">
    <source>
        <dbReference type="SAM" id="Phobius"/>
    </source>
</evidence>
<keyword evidence="1" id="KW-0812">Transmembrane</keyword>
<proteinExistence type="predicted"/>
<accession>A0A3P6E9U4</accession>
<gene>
    <name evidence="2" type="ORF">BOLC7T46607H</name>
</gene>
<keyword evidence="1" id="KW-0472">Membrane</keyword>
<evidence type="ECO:0000313" key="2">
    <source>
        <dbReference type="EMBL" id="VDD41047.1"/>
    </source>
</evidence>
<dbReference type="EMBL" id="LR031876">
    <property type="protein sequence ID" value="VDD41047.1"/>
    <property type="molecule type" value="Genomic_DNA"/>
</dbReference>
<reference evidence="2" key="1">
    <citation type="submission" date="2018-11" db="EMBL/GenBank/DDBJ databases">
        <authorList>
            <consortium name="Genoscope - CEA"/>
            <person name="William W."/>
        </authorList>
    </citation>
    <scope>NUCLEOTIDE SEQUENCE</scope>
</reference>
<keyword evidence="1" id="KW-1133">Transmembrane helix</keyword>
<organism evidence="2">
    <name type="scientific">Brassica oleracea</name>
    <name type="common">Wild cabbage</name>
    <dbReference type="NCBI Taxonomy" id="3712"/>
    <lineage>
        <taxon>Eukaryota</taxon>
        <taxon>Viridiplantae</taxon>
        <taxon>Streptophyta</taxon>
        <taxon>Embryophyta</taxon>
        <taxon>Tracheophyta</taxon>
        <taxon>Spermatophyta</taxon>
        <taxon>Magnoliopsida</taxon>
        <taxon>eudicotyledons</taxon>
        <taxon>Gunneridae</taxon>
        <taxon>Pentapetalae</taxon>
        <taxon>rosids</taxon>
        <taxon>malvids</taxon>
        <taxon>Brassicales</taxon>
        <taxon>Brassicaceae</taxon>
        <taxon>Brassiceae</taxon>
        <taxon>Brassica</taxon>
    </lineage>
</organism>
<name>A0A3P6E9U4_BRAOL</name>
<sequence>MHIVRSRGLEGDHGTWDEFMKSKHPADIYIYIYCFFCFSYYKLGFLIPAVFWLVYSQIGLLALFMKAWQILVKTTLSREDYPLDYFLSPPFEDWVVTGIGRNKSGSGYFENIDRCNFSLLRDGSFSR</sequence>